<dbReference type="RefSeq" id="WP_183307948.1">
    <property type="nucleotide sequence ID" value="NZ_JACIEP010000011.1"/>
</dbReference>
<sequence length="72" mass="8642">MTLDLEPIKIFLSEDTTPKAFAKLLDEFLLEYFKMLVRLQLLDEDDKTIHEQSEEFIHYIKLLRDILPNCEK</sequence>
<dbReference type="EMBL" id="JACIEP010000011">
    <property type="protein sequence ID" value="MBB4037082.1"/>
    <property type="molecule type" value="Genomic_DNA"/>
</dbReference>
<keyword evidence="2" id="KW-1185">Reference proteome</keyword>
<comment type="caution">
    <text evidence="1">The sequence shown here is derived from an EMBL/GenBank/DDBJ whole genome shotgun (WGS) entry which is preliminary data.</text>
</comment>
<accession>A0A840CXB7</accession>
<proteinExistence type="predicted"/>
<gene>
    <name evidence="1" type="ORF">GGR21_002997</name>
</gene>
<organism evidence="1 2">
    <name type="scientific">Dysgonomonas hofstadii</name>
    <dbReference type="NCBI Taxonomy" id="637886"/>
    <lineage>
        <taxon>Bacteria</taxon>
        <taxon>Pseudomonadati</taxon>
        <taxon>Bacteroidota</taxon>
        <taxon>Bacteroidia</taxon>
        <taxon>Bacteroidales</taxon>
        <taxon>Dysgonomonadaceae</taxon>
        <taxon>Dysgonomonas</taxon>
    </lineage>
</organism>
<protein>
    <submittedName>
        <fullName evidence="1">Uncharacterized protein</fullName>
    </submittedName>
</protein>
<evidence type="ECO:0000313" key="2">
    <source>
        <dbReference type="Proteomes" id="UP000555103"/>
    </source>
</evidence>
<reference evidence="1 2" key="1">
    <citation type="submission" date="2020-08" db="EMBL/GenBank/DDBJ databases">
        <title>Genomic Encyclopedia of Type Strains, Phase IV (KMG-IV): sequencing the most valuable type-strain genomes for metagenomic binning, comparative biology and taxonomic classification.</title>
        <authorList>
            <person name="Goeker M."/>
        </authorList>
    </citation>
    <scope>NUCLEOTIDE SEQUENCE [LARGE SCALE GENOMIC DNA]</scope>
    <source>
        <strain evidence="1 2">DSM 104969</strain>
    </source>
</reference>
<name>A0A840CXB7_9BACT</name>
<evidence type="ECO:0000313" key="1">
    <source>
        <dbReference type="EMBL" id="MBB4037082.1"/>
    </source>
</evidence>
<dbReference type="AlphaFoldDB" id="A0A840CXB7"/>
<dbReference type="Proteomes" id="UP000555103">
    <property type="component" value="Unassembled WGS sequence"/>
</dbReference>